<dbReference type="Gene3D" id="3.40.50.1820">
    <property type="entry name" value="alpha/beta hydrolase"/>
    <property type="match status" value="1"/>
</dbReference>
<proteinExistence type="predicted"/>
<dbReference type="SUPFAM" id="SSF53474">
    <property type="entry name" value="alpha/beta-Hydrolases"/>
    <property type="match status" value="1"/>
</dbReference>
<protein>
    <recommendedName>
        <fullName evidence="1">Alpha/beta hydrolase fold-3 domain-containing protein</fullName>
    </recommendedName>
</protein>
<evidence type="ECO:0000313" key="2">
    <source>
        <dbReference type="EMBL" id="GAA5513817.1"/>
    </source>
</evidence>
<dbReference type="InterPro" id="IPR029058">
    <property type="entry name" value="AB_hydrolase_fold"/>
</dbReference>
<evidence type="ECO:0000259" key="1">
    <source>
        <dbReference type="Pfam" id="PF07859"/>
    </source>
</evidence>
<dbReference type="EMBL" id="BAABRP010000010">
    <property type="protein sequence ID" value="GAA5513817.1"/>
    <property type="molecule type" value="Genomic_DNA"/>
</dbReference>
<dbReference type="Pfam" id="PF07859">
    <property type="entry name" value="Abhydrolase_3"/>
    <property type="match status" value="1"/>
</dbReference>
<accession>A0ABP9WC70</accession>
<dbReference type="Proteomes" id="UP001401887">
    <property type="component" value="Unassembled WGS sequence"/>
</dbReference>
<evidence type="ECO:0000313" key="3">
    <source>
        <dbReference type="Proteomes" id="UP001401887"/>
    </source>
</evidence>
<reference evidence="2 3" key="1">
    <citation type="submission" date="2024-02" db="EMBL/GenBank/DDBJ databases">
        <title>Deinococcus carri NBRC 110142.</title>
        <authorList>
            <person name="Ichikawa N."/>
            <person name="Katano-Makiyama Y."/>
            <person name="Hidaka K."/>
        </authorList>
    </citation>
    <scope>NUCLEOTIDE SEQUENCE [LARGE SCALE GENOMIC DNA]</scope>
    <source>
        <strain evidence="2 3">NBRC 110142</strain>
    </source>
</reference>
<gene>
    <name evidence="2" type="ORF">Dcar01_02565</name>
</gene>
<feature type="domain" description="Alpha/beta hydrolase fold-3" evidence="1">
    <location>
        <begin position="2"/>
        <end position="47"/>
    </location>
</feature>
<sequence>MGLPPALIQVAGYDALRDDGVRYAEVLRGAGVPVVLEEYTSTPHGFAIFPYFSRDARPAMKRVVEEQRKYLRADT</sequence>
<keyword evidence="3" id="KW-1185">Reference proteome</keyword>
<comment type="caution">
    <text evidence="2">The sequence shown here is derived from an EMBL/GenBank/DDBJ whole genome shotgun (WGS) entry which is preliminary data.</text>
</comment>
<name>A0ABP9WC70_9DEIO</name>
<organism evidence="2 3">
    <name type="scientific">Deinococcus carri</name>
    <dbReference type="NCBI Taxonomy" id="1211323"/>
    <lineage>
        <taxon>Bacteria</taxon>
        <taxon>Thermotogati</taxon>
        <taxon>Deinococcota</taxon>
        <taxon>Deinococci</taxon>
        <taxon>Deinococcales</taxon>
        <taxon>Deinococcaceae</taxon>
        <taxon>Deinococcus</taxon>
    </lineage>
</organism>
<dbReference type="InterPro" id="IPR013094">
    <property type="entry name" value="AB_hydrolase_3"/>
</dbReference>